<protein>
    <submittedName>
        <fullName evidence="2">DNA replication protein</fullName>
    </submittedName>
</protein>
<dbReference type="InterPro" id="IPR003593">
    <property type="entry name" value="AAA+_ATPase"/>
</dbReference>
<dbReference type="STRING" id="157463.GCA_001047075_00771"/>
<reference evidence="2 3" key="1">
    <citation type="journal article" date="2015" name="BMC Genomics">
        <title>Comparative genomics of Fructobacillus spp. and Leuconostoc spp. reveals niche-specific evolution of Fructobacillus spp.</title>
        <authorList>
            <person name="Endo A."/>
            <person name="Tanizawa Y."/>
            <person name="Tanaka N."/>
            <person name="Maeno S."/>
            <person name="Kumar H."/>
            <person name="Shiwa Y."/>
            <person name="Okada S."/>
            <person name="Yoshikawa H."/>
            <person name="Dicks L."/>
            <person name="Nakagawa J."/>
            <person name="Arita M."/>
        </authorList>
    </citation>
    <scope>NUCLEOTIDE SEQUENCE [LARGE SCALE GENOMIC DNA]</scope>
    <source>
        <strain evidence="2 3">JCM 12225</strain>
    </source>
</reference>
<sequence>MDSLSTAVKKMDEDLSSVEAYKKAKEHLSGLTPEEMQTYIKMREMKVDQEAYQKMMDAKRKTFDTWSVWGGSGRQKFSLDLWDPSQQVNRAKAEELKLRARKLSKRIIDGSGINVLLAGKAGTGKTAMALAMVEALRVHSDKTVMFVSTIALSDKIHNFYDNQVQEMVNYTKKLMKEVDVLVLDDFGSEAGGMGNSDKTASEPLQKFFFEVADARQAKDEFGKRIKTNIVTTNQKITGGNNSLEHSYHEKIISRLIAKKEANQLIFGGMEDLRE</sequence>
<dbReference type="RefSeq" id="WP_061993235.1">
    <property type="nucleotide sequence ID" value="NZ_DF968001.1"/>
</dbReference>
<dbReference type="SMART" id="SM00382">
    <property type="entry name" value="AAA"/>
    <property type="match status" value="1"/>
</dbReference>
<dbReference type="GO" id="GO:0016887">
    <property type="term" value="F:ATP hydrolysis activity"/>
    <property type="evidence" value="ECO:0007669"/>
    <property type="project" value="InterPro"/>
</dbReference>
<dbReference type="InterPro" id="IPR027417">
    <property type="entry name" value="P-loop_NTPase"/>
</dbReference>
<name>A0A0K8MH13_9LACO</name>
<keyword evidence="3" id="KW-1185">Reference proteome</keyword>
<dbReference type="PANTHER" id="PTHR30050">
    <property type="entry name" value="CHROMOSOMAL REPLICATION INITIATOR PROTEIN DNAA"/>
    <property type="match status" value="1"/>
</dbReference>
<dbReference type="GO" id="GO:0006260">
    <property type="term" value="P:DNA replication"/>
    <property type="evidence" value="ECO:0007669"/>
    <property type="project" value="TreeGrafter"/>
</dbReference>
<dbReference type="PANTHER" id="PTHR30050:SF4">
    <property type="entry name" value="ATP-BINDING PROTEIN RV3427C IN INSERTION SEQUENCE-RELATED"/>
    <property type="match status" value="1"/>
</dbReference>
<dbReference type="Pfam" id="PF00004">
    <property type="entry name" value="AAA"/>
    <property type="match status" value="1"/>
</dbReference>
<dbReference type="CDD" id="cd00009">
    <property type="entry name" value="AAA"/>
    <property type="match status" value="1"/>
</dbReference>
<gene>
    <name evidence="2" type="ORF">FFIC_241320</name>
</gene>
<dbReference type="Proteomes" id="UP000253891">
    <property type="component" value="Unassembled WGS sequence"/>
</dbReference>
<dbReference type="GO" id="GO:0005524">
    <property type="term" value="F:ATP binding"/>
    <property type="evidence" value="ECO:0007669"/>
    <property type="project" value="InterPro"/>
</dbReference>
<dbReference type="AlphaFoldDB" id="A0A0K8MH13"/>
<dbReference type="OrthoDB" id="2307409at2"/>
<evidence type="ECO:0000313" key="2">
    <source>
        <dbReference type="EMBL" id="GAO99856.1"/>
    </source>
</evidence>
<feature type="domain" description="AAA+ ATPase" evidence="1">
    <location>
        <begin position="111"/>
        <end position="266"/>
    </location>
</feature>
<evidence type="ECO:0000259" key="1">
    <source>
        <dbReference type="SMART" id="SM00382"/>
    </source>
</evidence>
<evidence type="ECO:0000313" key="3">
    <source>
        <dbReference type="Proteomes" id="UP000253891"/>
    </source>
</evidence>
<dbReference type="SUPFAM" id="SSF52540">
    <property type="entry name" value="P-loop containing nucleoside triphosphate hydrolases"/>
    <property type="match status" value="1"/>
</dbReference>
<dbReference type="Gene3D" id="3.40.50.300">
    <property type="entry name" value="P-loop containing nucleotide triphosphate hydrolases"/>
    <property type="match status" value="1"/>
</dbReference>
<dbReference type="InterPro" id="IPR003959">
    <property type="entry name" value="ATPase_AAA_core"/>
</dbReference>
<accession>A0A0K8MH13</accession>
<organism evidence="2 3">
    <name type="scientific">Fructobacillus ficulneus</name>
    <dbReference type="NCBI Taxonomy" id="157463"/>
    <lineage>
        <taxon>Bacteria</taxon>
        <taxon>Bacillati</taxon>
        <taxon>Bacillota</taxon>
        <taxon>Bacilli</taxon>
        <taxon>Lactobacillales</taxon>
        <taxon>Lactobacillaceae</taxon>
        <taxon>Fructobacillus</taxon>
    </lineage>
</organism>
<proteinExistence type="predicted"/>
<dbReference type="EMBL" id="DF968001">
    <property type="protein sequence ID" value="GAO99856.1"/>
    <property type="molecule type" value="Genomic_DNA"/>
</dbReference>